<dbReference type="PANTHER" id="PTHR47506">
    <property type="entry name" value="TRANSCRIPTIONAL REGULATORY PROTEIN"/>
    <property type="match status" value="1"/>
</dbReference>
<dbReference type="RefSeq" id="WP_055117362.1">
    <property type="nucleotide sequence ID" value="NZ_CXWA01000004.1"/>
</dbReference>
<dbReference type="InterPro" id="IPR036271">
    <property type="entry name" value="Tet_transcr_reg_TetR-rel_C_sf"/>
</dbReference>
<dbReference type="AlphaFoldDB" id="A0A0M7AT71"/>
<organism evidence="6 7">
    <name type="scientific">Roseibium album</name>
    <dbReference type="NCBI Taxonomy" id="311410"/>
    <lineage>
        <taxon>Bacteria</taxon>
        <taxon>Pseudomonadati</taxon>
        <taxon>Pseudomonadota</taxon>
        <taxon>Alphaproteobacteria</taxon>
        <taxon>Hyphomicrobiales</taxon>
        <taxon>Stappiaceae</taxon>
        <taxon>Roseibium</taxon>
    </lineage>
</organism>
<protein>
    <submittedName>
        <fullName evidence="6">Copper outer membrane regulator</fullName>
    </submittedName>
</protein>
<dbReference type="Gene3D" id="1.10.357.10">
    <property type="entry name" value="Tetracycline Repressor, domain 2"/>
    <property type="match status" value="1"/>
</dbReference>
<keyword evidence="2 4" id="KW-0238">DNA-binding</keyword>
<dbReference type="GO" id="GO:0003677">
    <property type="term" value="F:DNA binding"/>
    <property type="evidence" value="ECO:0007669"/>
    <property type="project" value="UniProtKB-UniRule"/>
</dbReference>
<evidence type="ECO:0000256" key="1">
    <source>
        <dbReference type="ARBA" id="ARBA00023015"/>
    </source>
</evidence>
<evidence type="ECO:0000256" key="4">
    <source>
        <dbReference type="PROSITE-ProRule" id="PRU00335"/>
    </source>
</evidence>
<evidence type="ECO:0000313" key="7">
    <source>
        <dbReference type="Proteomes" id="UP000049983"/>
    </source>
</evidence>
<dbReference type="EMBL" id="CXWC01000013">
    <property type="protein sequence ID" value="CTQ76754.1"/>
    <property type="molecule type" value="Genomic_DNA"/>
</dbReference>
<feature type="DNA-binding region" description="H-T-H motif" evidence="4">
    <location>
        <begin position="30"/>
        <end position="49"/>
    </location>
</feature>
<proteinExistence type="predicted"/>
<gene>
    <name evidence="6" type="primary">comR_5</name>
    <name evidence="6" type="ORF">LA5096_04867</name>
</gene>
<evidence type="ECO:0000256" key="2">
    <source>
        <dbReference type="ARBA" id="ARBA00023125"/>
    </source>
</evidence>
<name>A0A0M7AT71_9HYPH</name>
<keyword evidence="1" id="KW-0805">Transcription regulation</keyword>
<dbReference type="InterPro" id="IPR009057">
    <property type="entry name" value="Homeodomain-like_sf"/>
</dbReference>
<dbReference type="SUPFAM" id="SSF46689">
    <property type="entry name" value="Homeodomain-like"/>
    <property type="match status" value="1"/>
</dbReference>
<dbReference type="InterPro" id="IPR001647">
    <property type="entry name" value="HTH_TetR"/>
</dbReference>
<dbReference type="Proteomes" id="UP000049983">
    <property type="component" value="Unassembled WGS sequence"/>
</dbReference>
<reference evidence="7" key="1">
    <citation type="submission" date="2015-07" db="EMBL/GenBank/DDBJ databases">
        <authorList>
            <person name="Rodrigo-Torres Lidia"/>
            <person name="Arahal R.David."/>
        </authorList>
    </citation>
    <scope>NUCLEOTIDE SEQUENCE [LARGE SCALE GENOMIC DNA]</scope>
    <source>
        <strain evidence="7">CECT 5096</strain>
    </source>
</reference>
<dbReference type="SUPFAM" id="SSF48498">
    <property type="entry name" value="Tetracyclin repressor-like, C-terminal domain"/>
    <property type="match status" value="1"/>
</dbReference>
<evidence type="ECO:0000256" key="3">
    <source>
        <dbReference type="ARBA" id="ARBA00023163"/>
    </source>
</evidence>
<dbReference type="OrthoDB" id="9779746at2"/>
<accession>A0A0M7AT71</accession>
<dbReference type="Gene3D" id="1.10.10.60">
    <property type="entry name" value="Homeodomain-like"/>
    <property type="match status" value="1"/>
</dbReference>
<evidence type="ECO:0000259" key="5">
    <source>
        <dbReference type="PROSITE" id="PS50977"/>
    </source>
</evidence>
<dbReference type="PROSITE" id="PS50977">
    <property type="entry name" value="HTH_TETR_2"/>
    <property type="match status" value="1"/>
</dbReference>
<keyword evidence="7" id="KW-1185">Reference proteome</keyword>
<dbReference type="PANTHER" id="PTHR47506:SF1">
    <property type="entry name" value="HTH-TYPE TRANSCRIPTIONAL REGULATOR YJDC"/>
    <property type="match status" value="1"/>
</dbReference>
<dbReference type="Pfam" id="PF00440">
    <property type="entry name" value="TetR_N"/>
    <property type="match status" value="1"/>
</dbReference>
<keyword evidence="3" id="KW-0804">Transcription</keyword>
<dbReference type="STRING" id="311410.LA5095_03585"/>
<sequence length="198" mass="21723">MAGRPKSFDMDVALEAFVDVFWTKGYQGTSIDDLQQVAGIKRGSFYAAFGCKDDVFATVLNKYWNEATELGLAHLKTEADPRRAVAQFIRHVGLFMSRNTPRGCLLLTSSGSPESETGQTSPLVRERMNVLEDRIFHTLHRQNGIPDKKRARELAAFALSCLLGLNALARNGQDSDRILAAADHAANAVENSGQQPAN</sequence>
<evidence type="ECO:0000313" key="6">
    <source>
        <dbReference type="EMBL" id="CTQ76754.1"/>
    </source>
</evidence>
<feature type="domain" description="HTH tetR-type" evidence="5">
    <location>
        <begin position="7"/>
        <end position="67"/>
    </location>
</feature>
<dbReference type="GeneID" id="97672146"/>